<comment type="cofactor">
    <cofactor evidence="1 11">
        <name>Mn(2+)</name>
        <dbReference type="ChEBI" id="CHEBI:29035"/>
    </cofactor>
</comment>
<keyword evidence="7 11" id="KW-0904">Protein phosphatase</keyword>
<dbReference type="GO" id="GO:0005739">
    <property type="term" value="C:mitochondrion"/>
    <property type="evidence" value="ECO:0007669"/>
    <property type="project" value="TreeGrafter"/>
</dbReference>
<evidence type="ECO:0000256" key="8">
    <source>
        <dbReference type="ARBA" id="ARBA00023211"/>
    </source>
</evidence>
<dbReference type="Proteomes" id="UP000504634">
    <property type="component" value="Unplaced"/>
</dbReference>
<keyword evidence="6 11" id="KW-0460">Magnesium</keyword>
<keyword evidence="4 11" id="KW-0479">Metal-binding</keyword>
<keyword evidence="8 11" id="KW-0464">Manganese</keyword>
<name>A0A6J2T971_DROLE</name>
<evidence type="ECO:0000313" key="13">
    <source>
        <dbReference type="Proteomes" id="UP000504634"/>
    </source>
</evidence>
<dbReference type="InterPro" id="IPR001932">
    <property type="entry name" value="PPM-type_phosphatase-like_dom"/>
</dbReference>
<evidence type="ECO:0000256" key="7">
    <source>
        <dbReference type="ARBA" id="ARBA00022912"/>
    </source>
</evidence>
<evidence type="ECO:0000256" key="1">
    <source>
        <dbReference type="ARBA" id="ARBA00001936"/>
    </source>
</evidence>
<dbReference type="Gene3D" id="3.60.40.10">
    <property type="entry name" value="PPM-type phosphatase domain"/>
    <property type="match status" value="1"/>
</dbReference>
<dbReference type="GeneID" id="115621977"/>
<dbReference type="PANTHER" id="PTHR12320">
    <property type="entry name" value="PROTEIN PHOSPHATASE 2C"/>
    <property type="match status" value="1"/>
</dbReference>
<dbReference type="SMART" id="SM00331">
    <property type="entry name" value="PP2C_SIG"/>
    <property type="match status" value="1"/>
</dbReference>
<evidence type="ECO:0000259" key="12">
    <source>
        <dbReference type="PROSITE" id="PS51746"/>
    </source>
</evidence>
<dbReference type="EC" id="3.1.3.16" evidence="11"/>
<evidence type="ECO:0000256" key="6">
    <source>
        <dbReference type="ARBA" id="ARBA00022842"/>
    </source>
</evidence>
<dbReference type="RefSeq" id="XP_030371688.1">
    <property type="nucleotide sequence ID" value="XM_030515828.1"/>
</dbReference>
<gene>
    <name evidence="14" type="primary">LOC115621977</name>
</gene>
<dbReference type="FunFam" id="3.60.40.10:FF:000009">
    <property type="entry name" value="Blast:Protein phosphatase PTC7 homolog"/>
    <property type="match status" value="1"/>
</dbReference>
<comment type="cofactor">
    <cofactor evidence="2 11">
        <name>Mg(2+)</name>
        <dbReference type="ChEBI" id="CHEBI:18420"/>
    </cofactor>
</comment>
<evidence type="ECO:0000256" key="4">
    <source>
        <dbReference type="ARBA" id="ARBA00022723"/>
    </source>
</evidence>
<organism evidence="13 14">
    <name type="scientific">Drosophila lebanonensis</name>
    <name type="common">Fruit fly</name>
    <name type="synonym">Scaptodrosophila lebanonensis</name>
    <dbReference type="NCBI Taxonomy" id="7225"/>
    <lineage>
        <taxon>Eukaryota</taxon>
        <taxon>Metazoa</taxon>
        <taxon>Ecdysozoa</taxon>
        <taxon>Arthropoda</taxon>
        <taxon>Hexapoda</taxon>
        <taxon>Insecta</taxon>
        <taxon>Pterygota</taxon>
        <taxon>Neoptera</taxon>
        <taxon>Endopterygota</taxon>
        <taxon>Diptera</taxon>
        <taxon>Brachycera</taxon>
        <taxon>Muscomorpha</taxon>
        <taxon>Ephydroidea</taxon>
        <taxon>Drosophilidae</taxon>
        <taxon>Scaptodrosophila</taxon>
    </lineage>
</organism>
<dbReference type="GO" id="GO:0046872">
    <property type="term" value="F:metal ion binding"/>
    <property type="evidence" value="ECO:0007669"/>
    <property type="project" value="UniProtKB-UniRule"/>
</dbReference>
<keyword evidence="13" id="KW-1185">Reference proteome</keyword>
<evidence type="ECO:0000256" key="10">
    <source>
        <dbReference type="ARBA" id="ARBA00048336"/>
    </source>
</evidence>
<comment type="catalytic activity">
    <reaction evidence="10 11">
        <text>O-phospho-L-threonyl-[protein] + H2O = L-threonyl-[protein] + phosphate</text>
        <dbReference type="Rhea" id="RHEA:47004"/>
        <dbReference type="Rhea" id="RHEA-COMP:11060"/>
        <dbReference type="Rhea" id="RHEA-COMP:11605"/>
        <dbReference type="ChEBI" id="CHEBI:15377"/>
        <dbReference type="ChEBI" id="CHEBI:30013"/>
        <dbReference type="ChEBI" id="CHEBI:43474"/>
        <dbReference type="ChEBI" id="CHEBI:61977"/>
        <dbReference type="EC" id="3.1.3.16"/>
    </reaction>
</comment>
<evidence type="ECO:0000256" key="9">
    <source>
        <dbReference type="ARBA" id="ARBA00047761"/>
    </source>
</evidence>
<dbReference type="GO" id="GO:0004722">
    <property type="term" value="F:protein serine/threonine phosphatase activity"/>
    <property type="evidence" value="ECO:0007669"/>
    <property type="project" value="UniProtKB-EC"/>
</dbReference>
<dbReference type="CTD" id="43511"/>
<dbReference type="PROSITE" id="PS51746">
    <property type="entry name" value="PPM_2"/>
    <property type="match status" value="1"/>
</dbReference>
<dbReference type="SMART" id="SM00332">
    <property type="entry name" value="PP2Cc"/>
    <property type="match status" value="1"/>
</dbReference>
<keyword evidence="5 11" id="KW-0378">Hydrolase</keyword>
<sequence length="338" mass="37729">MKYLKCKNILFQSTQPHRNHGWQARRWPELLRRLLGRLMQPTQFLPSSTQNSSIPQQQEQQQQHEPYLVNAVQGLAKPEYRGQLQPLHRFGEDSWFVSSTPAADVLGVADGVGSWKQMGVDAGLFAKELMYWCASNAALPQFDARKPRDLLIQSYVQLCQQARPVPGSSTACLLSLHRRDCALYTANLGDSGFLVMRYGKILHRSVEQLHTFNTPYQLTLAPDGQRATVHCDLPQMAACTRLPLQQGDLVLLATDGLFDNVPESMLVRMMADYQGVTDSGRLQLGANMLVSMARDLSQSAYFQSPFAQKARANNMMYMGGGKPDDITVILASVAVRKG</sequence>
<proteinExistence type="inferred from homology"/>
<evidence type="ECO:0000256" key="5">
    <source>
        <dbReference type="ARBA" id="ARBA00022801"/>
    </source>
</evidence>
<dbReference type="AlphaFoldDB" id="A0A6J2T971"/>
<dbReference type="PANTHER" id="PTHR12320:SF1">
    <property type="entry name" value="PROTEIN PHOSPHATASE PTC7 HOMOLOG"/>
    <property type="match status" value="1"/>
</dbReference>
<evidence type="ECO:0000256" key="11">
    <source>
        <dbReference type="RuleBase" id="RU366020"/>
    </source>
</evidence>
<reference evidence="14" key="1">
    <citation type="submission" date="2025-08" db="UniProtKB">
        <authorList>
            <consortium name="RefSeq"/>
        </authorList>
    </citation>
    <scope>IDENTIFICATION</scope>
    <source>
        <strain evidence="14">11010-0011.00</strain>
        <tissue evidence="14">Whole body</tissue>
    </source>
</reference>
<accession>A0A6J2T971</accession>
<evidence type="ECO:0000256" key="2">
    <source>
        <dbReference type="ARBA" id="ARBA00001946"/>
    </source>
</evidence>
<dbReference type="InterPro" id="IPR036457">
    <property type="entry name" value="PPM-type-like_dom_sf"/>
</dbReference>
<dbReference type="Pfam" id="PF13672">
    <property type="entry name" value="PP2C_2"/>
    <property type="match status" value="1"/>
</dbReference>
<protein>
    <recommendedName>
        <fullName evidence="11">Protein phosphatase</fullName>
        <ecNumber evidence="11">3.1.3.16</ecNumber>
    </recommendedName>
</protein>
<evidence type="ECO:0000313" key="14">
    <source>
        <dbReference type="RefSeq" id="XP_030371688.1"/>
    </source>
</evidence>
<comment type="catalytic activity">
    <reaction evidence="9 11">
        <text>O-phospho-L-seryl-[protein] + H2O = L-seryl-[protein] + phosphate</text>
        <dbReference type="Rhea" id="RHEA:20629"/>
        <dbReference type="Rhea" id="RHEA-COMP:9863"/>
        <dbReference type="Rhea" id="RHEA-COMP:11604"/>
        <dbReference type="ChEBI" id="CHEBI:15377"/>
        <dbReference type="ChEBI" id="CHEBI:29999"/>
        <dbReference type="ChEBI" id="CHEBI:43474"/>
        <dbReference type="ChEBI" id="CHEBI:83421"/>
        <dbReference type="EC" id="3.1.3.16"/>
    </reaction>
</comment>
<evidence type="ECO:0000256" key="3">
    <source>
        <dbReference type="ARBA" id="ARBA00006702"/>
    </source>
</evidence>
<feature type="domain" description="PPM-type phosphatase" evidence="12">
    <location>
        <begin position="74"/>
        <end position="333"/>
    </location>
</feature>
<dbReference type="InterPro" id="IPR039123">
    <property type="entry name" value="PPTC7"/>
</dbReference>
<dbReference type="SUPFAM" id="SSF81606">
    <property type="entry name" value="PP2C-like"/>
    <property type="match status" value="1"/>
</dbReference>
<comment type="similarity">
    <text evidence="3 11">Belongs to the PP2C family.</text>
</comment>